<comment type="caution">
    <text evidence="2">The sequence shown here is derived from an EMBL/GenBank/DDBJ whole genome shotgun (WGS) entry which is preliminary data.</text>
</comment>
<evidence type="ECO:0000256" key="1">
    <source>
        <dbReference type="SAM" id="MobiDB-lite"/>
    </source>
</evidence>
<accession>A0AAD9LB84</accession>
<dbReference type="Proteomes" id="UP001259832">
    <property type="component" value="Unassembled WGS sequence"/>
</dbReference>
<proteinExistence type="predicted"/>
<gene>
    <name evidence="2" type="ORF">P3T76_014548</name>
</gene>
<dbReference type="EMBL" id="JASMQC010000042">
    <property type="protein sequence ID" value="KAK1930051.1"/>
    <property type="molecule type" value="Genomic_DNA"/>
</dbReference>
<name>A0AAD9LB84_9STRA</name>
<evidence type="ECO:0000313" key="3">
    <source>
        <dbReference type="Proteomes" id="UP001259832"/>
    </source>
</evidence>
<evidence type="ECO:0000313" key="2">
    <source>
        <dbReference type="EMBL" id="KAK1930051.1"/>
    </source>
</evidence>
<protein>
    <submittedName>
        <fullName evidence="2">Uncharacterized protein</fullName>
    </submittedName>
</protein>
<reference evidence="2" key="1">
    <citation type="submission" date="2023-08" db="EMBL/GenBank/DDBJ databases">
        <title>Reference Genome Resource for the Citrus Pathogen Phytophthora citrophthora.</title>
        <authorList>
            <person name="Moller H."/>
            <person name="Coetzee B."/>
            <person name="Rose L.J."/>
            <person name="Van Niekerk J.M."/>
        </authorList>
    </citation>
    <scope>NUCLEOTIDE SEQUENCE</scope>
    <source>
        <strain evidence="2">STE-U-9442</strain>
    </source>
</reference>
<feature type="region of interest" description="Disordered" evidence="1">
    <location>
        <begin position="1"/>
        <end position="60"/>
    </location>
</feature>
<dbReference type="AlphaFoldDB" id="A0AAD9LB84"/>
<sequence>MMQDIENSTGSSQPIRHRRRTRQQLSPVATAIPVSLGGPNDGDNDEGSGEEEGEEISPPIPIVVLKAPLATVPEDHKSPKKQVASPTPATPARAVGFNARRTGLQTKERAVSG</sequence>
<organism evidence="2 3">
    <name type="scientific">Phytophthora citrophthora</name>
    <dbReference type="NCBI Taxonomy" id="4793"/>
    <lineage>
        <taxon>Eukaryota</taxon>
        <taxon>Sar</taxon>
        <taxon>Stramenopiles</taxon>
        <taxon>Oomycota</taxon>
        <taxon>Peronosporomycetes</taxon>
        <taxon>Peronosporales</taxon>
        <taxon>Peronosporaceae</taxon>
        <taxon>Phytophthora</taxon>
    </lineage>
</organism>
<feature type="compositionally biased region" description="Polar residues" evidence="1">
    <location>
        <begin position="1"/>
        <end position="14"/>
    </location>
</feature>
<feature type="compositionally biased region" description="Acidic residues" evidence="1">
    <location>
        <begin position="42"/>
        <end position="55"/>
    </location>
</feature>
<feature type="region of interest" description="Disordered" evidence="1">
    <location>
        <begin position="72"/>
        <end position="113"/>
    </location>
</feature>
<keyword evidence="3" id="KW-1185">Reference proteome</keyword>